<accession>A0ABU6K2K9</accession>
<proteinExistence type="predicted"/>
<keyword evidence="3" id="KW-1185">Reference proteome</keyword>
<dbReference type="Proteomes" id="UP001331561">
    <property type="component" value="Unassembled WGS sequence"/>
</dbReference>
<comment type="caution">
    <text evidence="2">The sequence shown here is derived from an EMBL/GenBank/DDBJ whole genome shotgun (WGS) entry which is preliminary data.</text>
</comment>
<evidence type="ECO:0000313" key="3">
    <source>
        <dbReference type="Proteomes" id="UP001331561"/>
    </source>
</evidence>
<evidence type="ECO:0000313" key="2">
    <source>
        <dbReference type="EMBL" id="MEC5386147.1"/>
    </source>
</evidence>
<gene>
    <name evidence="2" type="ORF">VVD49_10445</name>
</gene>
<dbReference type="EMBL" id="JAYXHS010000002">
    <property type="protein sequence ID" value="MEC5386147.1"/>
    <property type="molecule type" value="Genomic_DNA"/>
</dbReference>
<keyword evidence="1" id="KW-1133">Transmembrane helix</keyword>
<keyword evidence="1" id="KW-0812">Transmembrane</keyword>
<reference evidence="2 3" key="1">
    <citation type="submission" date="2024-01" db="EMBL/GenBank/DDBJ databases">
        <title>Uliginosibacterium soil sp. nov.</title>
        <authorList>
            <person name="Lv Y."/>
        </authorList>
    </citation>
    <scope>NUCLEOTIDE SEQUENCE [LARGE SCALE GENOMIC DNA]</scope>
    <source>
        <strain evidence="2 3">H3</strain>
    </source>
</reference>
<keyword evidence="1" id="KW-0472">Membrane</keyword>
<feature type="transmembrane region" description="Helical" evidence="1">
    <location>
        <begin position="172"/>
        <end position="194"/>
    </location>
</feature>
<sequence length="199" mass="22299">MNDFPVQSLTAIASLAAALITAAISFVSLTLTKEQKTSEFRQAWIDGLREELASFLAAARAFARAAEILNTYGPDYKDKTALRISDDKIGELRYQAAESFCKIQLRLNPGEAEHQELLRLLRRVINEQNAMLSNKAGVEGTMMALETASDYAQPVLKNEWNRVKKGELPFRIARNWVAPLILVLSLMFIAWVLLGKFKP</sequence>
<evidence type="ECO:0000256" key="1">
    <source>
        <dbReference type="SAM" id="Phobius"/>
    </source>
</evidence>
<name>A0ABU6K2K9_9RHOO</name>
<feature type="transmembrane region" description="Helical" evidence="1">
    <location>
        <begin position="12"/>
        <end position="31"/>
    </location>
</feature>
<dbReference type="RefSeq" id="WP_327599122.1">
    <property type="nucleotide sequence ID" value="NZ_JAYXHS010000002.1"/>
</dbReference>
<protein>
    <submittedName>
        <fullName evidence="2">Uncharacterized protein</fullName>
    </submittedName>
</protein>
<organism evidence="2 3">
    <name type="scientific">Uliginosibacterium silvisoli</name>
    <dbReference type="NCBI Taxonomy" id="3114758"/>
    <lineage>
        <taxon>Bacteria</taxon>
        <taxon>Pseudomonadati</taxon>
        <taxon>Pseudomonadota</taxon>
        <taxon>Betaproteobacteria</taxon>
        <taxon>Rhodocyclales</taxon>
        <taxon>Zoogloeaceae</taxon>
        <taxon>Uliginosibacterium</taxon>
    </lineage>
</organism>